<sequence>MAHLRRDIDLGEVTYPIIAFRCDPPIPYSFIPRHLEELHPFTPPLVRVRNELVLDSDITSPFIYAVIAPPRMGDRNPLYCKDRTHQIVSRILMLDARHVYLPLIVMSASPVFGAILGISCSVPEAAVVTETGCSLFSSFPVLKGWEGAIHSRFSILVVSGSV</sequence>
<name>A0A2T3B3Y5_AMORE</name>
<gene>
    <name evidence="1" type="ORF">M430DRAFT_232858</name>
</gene>
<dbReference type="RefSeq" id="XP_024721629.1">
    <property type="nucleotide sequence ID" value="XM_024864871.1"/>
</dbReference>
<organism evidence="1 2">
    <name type="scientific">Amorphotheca resinae ATCC 22711</name>
    <dbReference type="NCBI Taxonomy" id="857342"/>
    <lineage>
        <taxon>Eukaryota</taxon>
        <taxon>Fungi</taxon>
        <taxon>Dikarya</taxon>
        <taxon>Ascomycota</taxon>
        <taxon>Pezizomycotina</taxon>
        <taxon>Leotiomycetes</taxon>
        <taxon>Helotiales</taxon>
        <taxon>Amorphothecaceae</taxon>
        <taxon>Amorphotheca</taxon>
    </lineage>
</organism>
<dbReference type="AlphaFoldDB" id="A0A2T3B3Y5"/>
<dbReference type="InParanoid" id="A0A2T3B3Y5"/>
<dbReference type="EMBL" id="KZ679010">
    <property type="protein sequence ID" value="PSS20359.1"/>
    <property type="molecule type" value="Genomic_DNA"/>
</dbReference>
<proteinExistence type="predicted"/>
<evidence type="ECO:0000313" key="2">
    <source>
        <dbReference type="Proteomes" id="UP000241818"/>
    </source>
</evidence>
<keyword evidence="2" id="KW-1185">Reference proteome</keyword>
<dbReference type="Proteomes" id="UP000241818">
    <property type="component" value="Unassembled WGS sequence"/>
</dbReference>
<evidence type="ECO:0000313" key="1">
    <source>
        <dbReference type="EMBL" id="PSS20359.1"/>
    </source>
</evidence>
<accession>A0A2T3B3Y5</accession>
<reference evidence="1 2" key="1">
    <citation type="journal article" date="2018" name="New Phytol.">
        <title>Comparative genomics and transcriptomics depict ericoid mycorrhizal fungi as versatile saprotrophs and plant mutualists.</title>
        <authorList>
            <person name="Martino E."/>
            <person name="Morin E."/>
            <person name="Grelet G.A."/>
            <person name="Kuo A."/>
            <person name="Kohler A."/>
            <person name="Daghino S."/>
            <person name="Barry K.W."/>
            <person name="Cichocki N."/>
            <person name="Clum A."/>
            <person name="Dockter R.B."/>
            <person name="Hainaut M."/>
            <person name="Kuo R.C."/>
            <person name="LaButti K."/>
            <person name="Lindahl B.D."/>
            <person name="Lindquist E.A."/>
            <person name="Lipzen A."/>
            <person name="Khouja H.R."/>
            <person name="Magnuson J."/>
            <person name="Murat C."/>
            <person name="Ohm R.A."/>
            <person name="Singer S.W."/>
            <person name="Spatafora J.W."/>
            <person name="Wang M."/>
            <person name="Veneault-Fourrey C."/>
            <person name="Henrissat B."/>
            <person name="Grigoriev I.V."/>
            <person name="Martin F.M."/>
            <person name="Perotto S."/>
        </authorList>
    </citation>
    <scope>NUCLEOTIDE SEQUENCE [LARGE SCALE GENOMIC DNA]</scope>
    <source>
        <strain evidence="1 2">ATCC 22711</strain>
    </source>
</reference>
<protein>
    <submittedName>
        <fullName evidence="1">Uncharacterized protein</fullName>
    </submittedName>
</protein>
<dbReference type="GeneID" id="36572952"/>